<evidence type="ECO:0000313" key="3">
    <source>
        <dbReference type="Proteomes" id="UP000196531"/>
    </source>
</evidence>
<dbReference type="InterPro" id="IPR052595">
    <property type="entry name" value="LRRC69/RLP"/>
</dbReference>
<organism evidence="2 3">
    <name type="scientific">Halobacteriovorax marinus</name>
    <dbReference type="NCBI Taxonomy" id="97084"/>
    <lineage>
        <taxon>Bacteria</taxon>
        <taxon>Pseudomonadati</taxon>
        <taxon>Bdellovibrionota</taxon>
        <taxon>Bacteriovoracia</taxon>
        <taxon>Bacteriovoracales</taxon>
        <taxon>Halobacteriovoraceae</taxon>
        <taxon>Halobacteriovorax</taxon>
    </lineage>
</organism>
<proteinExistence type="predicted"/>
<dbReference type="PANTHER" id="PTHR48057">
    <property type="entry name" value="LEUCINE-RICH REPEAT SERINE/THREONINE-PROTEIN KINASE 1"/>
    <property type="match status" value="1"/>
</dbReference>
<gene>
    <name evidence="2" type="ORF">A9Q84_13780</name>
</gene>
<accession>A0A1Y5FER8</accession>
<evidence type="ECO:0000313" key="2">
    <source>
        <dbReference type="EMBL" id="OUR97390.1"/>
    </source>
</evidence>
<dbReference type="InterPro" id="IPR032675">
    <property type="entry name" value="LRR_dom_sf"/>
</dbReference>
<reference evidence="3" key="1">
    <citation type="journal article" date="2017" name="Proc. Natl. Acad. Sci. U.S.A.">
        <title>Simulation of Deepwater Horizon oil plume reveals substrate specialization within a complex community of hydrocarbon-degraders.</title>
        <authorList>
            <person name="Hu P."/>
            <person name="Dubinsky E.A."/>
            <person name="Probst A.J."/>
            <person name="Wang J."/>
            <person name="Sieber C.M.K."/>
            <person name="Tom L.M."/>
            <person name="Gardinali P."/>
            <person name="Banfield J.F."/>
            <person name="Atlas R.M."/>
            <person name="Andersen G.L."/>
        </authorList>
    </citation>
    <scope>NUCLEOTIDE SEQUENCE [LARGE SCALE GENOMIC DNA]</scope>
</reference>
<protein>
    <submittedName>
        <fullName evidence="2">Uncharacterized protein</fullName>
    </submittedName>
</protein>
<comment type="caution">
    <text evidence="2">The sequence shown here is derived from an EMBL/GenBank/DDBJ whole genome shotgun (WGS) entry which is preliminary data.</text>
</comment>
<dbReference type="SUPFAM" id="SSF52047">
    <property type="entry name" value="RNI-like"/>
    <property type="match status" value="1"/>
</dbReference>
<dbReference type="InterPro" id="IPR001611">
    <property type="entry name" value="Leu-rich_rpt"/>
</dbReference>
<dbReference type="EMBL" id="MAAO01000006">
    <property type="protein sequence ID" value="OUR97390.1"/>
    <property type="molecule type" value="Genomic_DNA"/>
</dbReference>
<evidence type="ECO:0000256" key="1">
    <source>
        <dbReference type="SAM" id="SignalP"/>
    </source>
</evidence>
<dbReference type="PANTHER" id="PTHR48057:SF30">
    <property type="entry name" value="DNA-DAMAGE-REPAIR_TOLERATION DRT100-LIKE PROTEIN"/>
    <property type="match status" value="1"/>
</dbReference>
<feature type="signal peptide" evidence="1">
    <location>
        <begin position="1"/>
        <end position="18"/>
    </location>
</feature>
<dbReference type="AlphaFoldDB" id="A0A1Y5FER8"/>
<keyword evidence="1" id="KW-0732">Signal</keyword>
<dbReference type="Proteomes" id="UP000196531">
    <property type="component" value="Unassembled WGS sequence"/>
</dbReference>
<feature type="chain" id="PRO_5013209568" evidence="1">
    <location>
        <begin position="19"/>
        <end position="356"/>
    </location>
</feature>
<dbReference type="Gene3D" id="3.80.10.10">
    <property type="entry name" value="Ribonuclease Inhibitor"/>
    <property type="match status" value="1"/>
</dbReference>
<sequence length="356" mass="40305">MKKLLIILPLLFSQFTMANCEMDLAQTVSWLNDSFPSDSPFTELSIKSATYLDLGNKCILDKELSNLCSLTHIQSLDLYNDHCSEKLDGTGLKDLLALKNLTSLDLDYNDIELSKLRDLKNISHLKLLGNKLNEKDLSILTELKGLKDLNLADNNLTHKSIKQLKGLTTRFLNLGNNAFSDEDFDGLSKLNILELALAPYSKNNKLEATIGDTFWQELDKMQIHSLGLTIEQASSKIPTNLKLDNLKSISISRGIFSNSNFESFKKYNKITLFIFDFVPFSPRARVKAQSWIINQDSFTKLNLSSFKLDFGIDFLKEIANKKVVNEVTINKSLAERIGHQALFELAKSFEDFKISF</sequence>
<dbReference type="PROSITE" id="PS51450">
    <property type="entry name" value="LRR"/>
    <property type="match status" value="1"/>
</dbReference>
<name>A0A1Y5FER8_9BACT</name>